<dbReference type="Gene3D" id="1.10.150.80">
    <property type="entry name" value="HRDC domain"/>
    <property type="match status" value="3"/>
</dbReference>
<protein>
    <recommendedName>
        <fullName evidence="4">HRDC domain-containing protein</fullName>
    </recommendedName>
</protein>
<dbReference type="PROSITE" id="PS50967">
    <property type="entry name" value="HRDC"/>
    <property type="match status" value="2"/>
</dbReference>
<dbReference type="SMART" id="SM00292">
    <property type="entry name" value="BRCT"/>
    <property type="match status" value="1"/>
</dbReference>
<dbReference type="InterPro" id="IPR002121">
    <property type="entry name" value="HRDC_dom"/>
</dbReference>
<feature type="domain" description="HRDC" evidence="4">
    <location>
        <begin position="554"/>
        <end position="637"/>
    </location>
</feature>
<feature type="region of interest" description="Disordered" evidence="3">
    <location>
        <begin position="1117"/>
        <end position="1139"/>
    </location>
</feature>
<feature type="compositionally biased region" description="Polar residues" evidence="3">
    <location>
        <begin position="1124"/>
        <end position="1138"/>
    </location>
</feature>
<dbReference type="SUPFAM" id="SSF52113">
    <property type="entry name" value="BRCT domain"/>
    <property type="match status" value="1"/>
</dbReference>
<dbReference type="Pfam" id="PF01612">
    <property type="entry name" value="DNA_pol_A_exo1"/>
    <property type="match status" value="1"/>
</dbReference>
<evidence type="ECO:0000256" key="1">
    <source>
        <dbReference type="ARBA" id="ARBA00022722"/>
    </source>
</evidence>
<dbReference type="InterPro" id="IPR001357">
    <property type="entry name" value="BRCT_dom"/>
</dbReference>
<sequence>MTSTVRYGLKLALRPSFLPRSLHHLPRRPPSASAIRCAYRPHPALRTFASAPSPEHNYHKETAAEEMDIASESQDTVSSQTSIYAEPEPVPPHRPPAALKPGDSFGSDFYGDLNDFSLESPEHDEKNKPAEAGALQNEARDEQTALDKEELEPPFELTFKRKPLPPPVAPTEIPKEIPPSLWSHLLYQGPDGNEVDVHYCRTFEESESVAQHFLNEPVVGLDMEWSPYAPDDSIKHNASVLQLACQDRIAIFHLSQHQGATPDEIMPPSLKTIIESDKILKAGVSINRADGSRLRKYFKLEPQGMFELSHLYHLIANKRTAGGYIRRSLKGLNDQVEEKLGIPLDKGSVRTSEWSKPLNQSQINYAATDAYAGFMLFHVMNEERKLMKPTPPLPEFAERDLPIVCAPAEKGADAEDPSDDSMETEPTVRKGRVEDELDGPSLALFKALCSKRKEVAAAKGILRVYHLASNQALARVAIAQPRTVDALRQIKGMGDVTLRQFGAECMYIVERFLQDGTAFVKRADDVPDDVIIDDPITSVAPRKKQSSRDAPDLDDSGQLLYEALCTKRKEIAAERRIASWQLYRIANNGVLKKIASQRPTTLDELRGIEGIGDYSARQFGHHWLSIVKNFSSAMPEKPVSENELSDDNDSEVAMSEDEILEITADNLPPGAEGCLKGQRIVFTGILDMLGRTGAQDLAEKCGARVLEKPDAATSLIVTGRDVSENKLQYITEYGFETVSEEGFLALVLHKAREAHAAATQQRAQKPLAGLATLVAAQGHEEVDPSDRPFHNALRAFRTQLAAISKLPAESICSDADIRAIAVAKPPRRANLLRLPGGKGLDVVSQQCNKSVDDFLVKYNRTLPTFEPSSNEELDALLDQARRRIMVPSHLNSEQEVLVYREQHRARLSPDAPEPMWSTVAGVDVALEHIDRHSDIPSRWHVFSNALRLAETPADWENVGRLIEGLADAGVPMKQEWVQKFVREAANKGMMHVVLRALQRAERTDMRLTSKVTVSRVMWAVRGIAANNGWGEIETDRALRYAQQVVELMESEEHVGGPKRRVPQLGDLRTLPFVIATPLELAAARALRYTEGVDKDGMVKLYAERLCANLKSFGLQESVPKKGESTTTNGAAATKNPQKSSDRFGRFLEGAEKLRRLVSVWHGLVLAQRVLQPQKGMPLADIATYRLLQELRENIEASIKVMQANLQAGQSIEKHADYQEWQRTKAEKL</sequence>
<dbReference type="SMART" id="SM00341">
    <property type="entry name" value="HRDC"/>
    <property type="match status" value="2"/>
</dbReference>
<feature type="compositionally biased region" description="Basic and acidic residues" evidence="3">
    <location>
        <begin position="120"/>
        <end position="129"/>
    </location>
</feature>
<dbReference type="GeneID" id="92010597"/>
<evidence type="ECO:0000256" key="3">
    <source>
        <dbReference type="SAM" id="MobiDB-lite"/>
    </source>
</evidence>
<feature type="region of interest" description="Disordered" evidence="3">
    <location>
        <begin position="71"/>
        <end position="94"/>
    </location>
</feature>
<feature type="domain" description="HRDC" evidence="4">
    <location>
        <begin position="438"/>
        <end position="519"/>
    </location>
</feature>
<dbReference type="InterPro" id="IPR036420">
    <property type="entry name" value="BRCT_dom_sf"/>
</dbReference>
<evidence type="ECO:0000256" key="2">
    <source>
        <dbReference type="ARBA" id="ARBA00022801"/>
    </source>
</evidence>
<dbReference type="SUPFAM" id="SSF47819">
    <property type="entry name" value="HRDC-like"/>
    <property type="match status" value="3"/>
</dbReference>
<dbReference type="Pfam" id="PF00533">
    <property type="entry name" value="BRCT"/>
    <property type="match status" value="1"/>
</dbReference>
<comment type="caution">
    <text evidence="5">The sequence shown here is derived from an EMBL/GenBank/DDBJ whole genome shotgun (WGS) entry which is preliminary data.</text>
</comment>
<dbReference type="InterPro" id="IPR010997">
    <property type="entry name" value="HRDC-like_sf"/>
</dbReference>
<dbReference type="Gene3D" id="3.30.420.10">
    <property type="entry name" value="Ribonuclease H-like superfamily/Ribonuclease H"/>
    <property type="match status" value="1"/>
</dbReference>
<name>A0ABR3CEE2_9PEZI</name>
<dbReference type="InterPro" id="IPR012337">
    <property type="entry name" value="RNaseH-like_sf"/>
</dbReference>
<dbReference type="Proteomes" id="UP001430584">
    <property type="component" value="Unassembled WGS sequence"/>
</dbReference>
<dbReference type="Gene3D" id="3.40.50.10190">
    <property type="entry name" value="BRCT domain"/>
    <property type="match status" value="1"/>
</dbReference>
<dbReference type="InterPro" id="IPR044876">
    <property type="entry name" value="HRDC_dom_sf"/>
</dbReference>
<organism evidence="5 6">
    <name type="scientific">Diplodia seriata</name>
    <dbReference type="NCBI Taxonomy" id="420778"/>
    <lineage>
        <taxon>Eukaryota</taxon>
        <taxon>Fungi</taxon>
        <taxon>Dikarya</taxon>
        <taxon>Ascomycota</taxon>
        <taxon>Pezizomycotina</taxon>
        <taxon>Dothideomycetes</taxon>
        <taxon>Dothideomycetes incertae sedis</taxon>
        <taxon>Botryosphaeriales</taxon>
        <taxon>Botryosphaeriaceae</taxon>
        <taxon>Diplodia</taxon>
    </lineage>
</organism>
<dbReference type="PANTHER" id="PTHR13620">
    <property type="entry name" value="3-5 EXONUCLEASE"/>
    <property type="match status" value="1"/>
</dbReference>
<reference evidence="5 6" key="1">
    <citation type="submission" date="2024-02" db="EMBL/GenBank/DDBJ databases">
        <title>De novo assembly and annotation of 12 fungi associated with fruit tree decline syndrome in Ontario, Canada.</title>
        <authorList>
            <person name="Sulman M."/>
            <person name="Ellouze W."/>
            <person name="Ilyukhin E."/>
        </authorList>
    </citation>
    <scope>NUCLEOTIDE SEQUENCE [LARGE SCALE GENOMIC DNA]</scope>
    <source>
        <strain evidence="5 6">FDS-637</strain>
    </source>
</reference>
<feature type="region of interest" description="Disordered" evidence="3">
    <location>
        <begin position="113"/>
        <end position="143"/>
    </location>
</feature>
<feature type="compositionally biased region" description="Acidic residues" evidence="3">
    <location>
        <begin position="414"/>
        <end position="423"/>
    </location>
</feature>
<keyword evidence="1" id="KW-0540">Nuclease</keyword>
<feature type="region of interest" description="Disordered" evidence="3">
    <location>
        <begin position="409"/>
        <end position="429"/>
    </location>
</feature>
<dbReference type="EMBL" id="JAJVCZ030000006">
    <property type="protein sequence ID" value="KAL0259007.1"/>
    <property type="molecule type" value="Genomic_DNA"/>
</dbReference>
<keyword evidence="2" id="KW-0378">Hydrolase</keyword>
<gene>
    <name evidence="5" type="ORF">SLS55_006512</name>
</gene>
<dbReference type="InterPro" id="IPR051132">
    <property type="entry name" value="3-5_Exonuclease_domain"/>
</dbReference>
<proteinExistence type="predicted"/>
<dbReference type="InterPro" id="IPR002562">
    <property type="entry name" value="3'-5'_exonuclease_dom"/>
</dbReference>
<dbReference type="InterPro" id="IPR036397">
    <property type="entry name" value="RNaseH_sf"/>
</dbReference>
<feature type="compositionally biased region" description="Polar residues" evidence="3">
    <location>
        <begin position="71"/>
        <end position="83"/>
    </location>
</feature>
<evidence type="ECO:0000313" key="6">
    <source>
        <dbReference type="Proteomes" id="UP001430584"/>
    </source>
</evidence>
<dbReference type="SMART" id="SM00474">
    <property type="entry name" value="35EXOc"/>
    <property type="match status" value="1"/>
</dbReference>
<evidence type="ECO:0000313" key="5">
    <source>
        <dbReference type="EMBL" id="KAL0259007.1"/>
    </source>
</evidence>
<evidence type="ECO:0000259" key="4">
    <source>
        <dbReference type="PROSITE" id="PS50967"/>
    </source>
</evidence>
<dbReference type="CDD" id="cd06141">
    <property type="entry name" value="WRN_exo"/>
    <property type="match status" value="1"/>
</dbReference>
<dbReference type="PANTHER" id="PTHR13620:SF104">
    <property type="entry name" value="EXONUCLEASE 3'-5' DOMAIN-CONTAINING PROTEIN 2"/>
    <property type="match status" value="1"/>
</dbReference>
<dbReference type="RefSeq" id="XP_066632036.1">
    <property type="nucleotide sequence ID" value="XM_066777941.1"/>
</dbReference>
<keyword evidence="6" id="KW-1185">Reference proteome</keyword>
<accession>A0ABR3CEE2</accession>
<dbReference type="SUPFAM" id="SSF53098">
    <property type="entry name" value="Ribonuclease H-like"/>
    <property type="match status" value="1"/>
</dbReference>
<dbReference type="Pfam" id="PF00570">
    <property type="entry name" value="HRDC"/>
    <property type="match status" value="3"/>
</dbReference>